<feature type="compositionally biased region" description="Polar residues" evidence="1">
    <location>
        <begin position="80"/>
        <end position="89"/>
    </location>
</feature>
<sequence>MDINRLLEGFLGTNGASSQGEVQQQRSGLPGGLAGGAAAGGAIALLLGTKTGRKLGGKALKYGGMAAVGGLAYKAYRDWQQNSRSTSEPQPLPKPPADSGFDVEHDQDQSGSDFRLALMRAMISAANADDHIDKAEHARIRRHIDETGLGADEKALLFDYIASPSDARAIAALARNSEQKAELYLASALAIDPDTPEEKLYLDRLADNLDMPGGLRSYLDQEAEAGRSA</sequence>
<dbReference type="AlphaFoldDB" id="A0A0D5LUI4"/>
<dbReference type="InterPro" id="IPR007486">
    <property type="entry name" value="YebE"/>
</dbReference>
<dbReference type="STRING" id="1486262.TM49_03100"/>
<dbReference type="PATRIC" id="fig|1486262.3.peg.631"/>
<organism evidence="2 3">
    <name type="scientific">Martelella endophytica</name>
    <dbReference type="NCBI Taxonomy" id="1486262"/>
    <lineage>
        <taxon>Bacteria</taxon>
        <taxon>Pseudomonadati</taxon>
        <taxon>Pseudomonadota</taxon>
        <taxon>Alphaproteobacteria</taxon>
        <taxon>Hyphomicrobiales</taxon>
        <taxon>Aurantimonadaceae</taxon>
        <taxon>Martelella</taxon>
    </lineage>
</organism>
<proteinExistence type="predicted"/>
<evidence type="ECO:0000313" key="3">
    <source>
        <dbReference type="Proteomes" id="UP000032611"/>
    </source>
</evidence>
<gene>
    <name evidence="2" type="ORF">TM49_03100</name>
</gene>
<dbReference type="Gene3D" id="1.10.3680.10">
    <property type="entry name" value="TerB-like"/>
    <property type="match status" value="1"/>
</dbReference>
<feature type="region of interest" description="Disordered" evidence="1">
    <location>
        <begin position="80"/>
        <end position="108"/>
    </location>
</feature>
<name>A0A0D5LUI4_MAREN</name>
<dbReference type="KEGG" id="mey:TM49_03100"/>
<keyword evidence="3" id="KW-1185">Reference proteome</keyword>
<dbReference type="RefSeq" id="WP_045684669.1">
    <property type="nucleotide sequence ID" value="NZ_CP010803.1"/>
</dbReference>
<dbReference type="HOGENOM" id="CLU_068390_3_0_5"/>
<dbReference type="OrthoDB" id="5459344at2"/>
<evidence type="ECO:0008006" key="4">
    <source>
        <dbReference type="Google" id="ProtNLM"/>
    </source>
</evidence>
<dbReference type="Proteomes" id="UP000032611">
    <property type="component" value="Chromosome"/>
</dbReference>
<dbReference type="InterPro" id="IPR029024">
    <property type="entry name" value="TerB-like"/>
</dbReference>
<dbReference type="Pfam" id="PF04391">
    <property type="entry name" value="DUF533"/>
    <property type="match status" value="1"/>
</dbReference>
<dbReference type="EMBL" id="CP010803">
    <property type="protein sequence ID" value="AJY47884.1"/>
    <property type="molecule type" value="Genomic_DNA"/>
</dbReference>
<accession>A0A0D5LUI4</accession>
<dbReference type="SUPFAM" id="SSF158682">
    <property type="entry name" value="TerB-like"/>
    <property type="match status" value="1"/>
</dbReference>
<evidence type="ECO:0000313" key="2">
    <source>
        <dbReference type="EMBL" id="AJY47884.1"/>
    </source>
</evidence>
<dbReference type="CDD" id="cd07178">
    <property type="entry name" value="terB_like_YebE"/>
    <property type="match status" value="1"/>
</dbReference>
<evidence type="ECO:0000256" key="1">
    <source>
        <dbReference type="SAM" id="MobiDB-lite"/>
    </source>
</evidence>
<reference evidence="2 3" key="1">
    <citation type="journal article" date="2015" name="Genome Announc.">
        <title>Complete genome sequence of Martelella endophytica YC6887, which has antifungal activity associated with a halophyte.</title>
        <authorList>
            <person name="Khan A."/>
            <person name="Khan H."/>
            <person name="Chung E.J."/>
            <person name="Hossain M.T."/>
            <person name="Chung Y.R."/>
        </authorList>
    </citation>
    <scope>NUCLEOTIDE SEQUENCE [LARGE SCALE GENOMIC DNA]</scope>
    <source>
        <strain evidence="2">YC6887</strain>
    </source>
</reference>
<protein>
    <recommendedName>
        <fullName evidence="4">Protein YebE</fullName>
    </recommendedName>
</protein>